<dbReference type="GO" id="GO:0006777">
    <property type="term" value="P:Mo-molybdopterin cofactor biosynthetic process"/>
    <property type="evidence" value="ECO:0007669"/>
    <property type="project" value="InterPro"/>
</dbReference>
<gene>
    <name evidence="2" type="ORF">AZI98_07505</name>
</gene>
<dbReference type="InterPro" id="IPR004435">
    <property type="entry name" value="MobB_dom"/>
</dbReference>
<dbReference type="PANTHER" id="PTHR40072:SF1">
    <property type="entry name" value="MOLYBDOPTERIN-GUANINE DINUCLEOTIDE BIOSYNTHESIS ADAPTER PROTEIN"/>
    <property type="match status" value="1"/>
</dbReference>
<dbReference type="SUPFAM" id="SSF52540">
    <property type="entry name" value="P-loop containing nucleoside triphosphate hydrolases"/>
    <property type="match status" value="1"/>
</dbReference>
<dbReference type="Proteomes" id="UP000076476">
    <property type="component" value="Unassembled WGS sequence"/>
</dbReference>
<keyword evidence="3" id="KW-1185">Reference proteome</keyword>
<dbReference type="NCBIfam" id="TIGR00176">
    <property type="entry name" value="mobB"/>
    <property type="match status" value="1"/>
</dbReference>
<protein>
    <submittedName>
        <fullName evidence="2">Molybdopterin-guanine dinucleotide biosynthesis protein MobB</fullName>
    </submittedName>
</protein>
<dbReference type="InterPro" id="IPR052539">
    <property type="entry name" value="MGD_biosynthesis_adapter"/>
</dbReference>
<reference evidence="2 3" key="1">
    <citation type="submission" date="2016-04" db="EMBL/GenBank/DDBJ databases">
        <title>Draft genome sequence of Aeribacillus pallidus 8m3 from petroleum reservoir.</title>
        <authorList>
            <person name="Poltaraus A.B."/>
            <person name="Nazina T.N."/>
            <person name="Tourova T.P."/>
            <person name="Malakho S.M."/>
            <person name="Korshunova A.V."/>
            <person name="Sokolova D.S."/>
        </authorList>
    </citation>
    <scope>NUCLEOTIDE SEQUENCE [LARGE SCALE GENOMIC DNA]</scope>
    <source>
        <strain evidence="2 3">8m3</strain>
    </source>
</reference>
<proteinExistence type="predicted"/>
<evidence type="ECO:0000313" key="3">
    <source>
        <dbReference type="Proteomes" id="UP000076476"/>
    </source>
</evidence>
<sequence length="169" mass="19300">MAMMILQVVGHQNSGKTTLIEKCIKELTNHGIKVGTFKHHGHGGKPDIPKKDTYRHWEAGAVVSAVLGEETLLLQAEIKANEHFSNIMELYRHFSIDVLIIEGLKKAPYPKIVCIRDEKDLHLLDLSNVIASISSIPLKEKHSFFIKDEDLYISWIVNYVKEKLLEMRQ</sequence>
<comment type="caution">
    <text evidence="2">The sequence shown here is derived from an EMBL/GenBank/DDBJ whole genome shotgun (WGS) entry which is preliminary data.</text>
</comment>
<dbReference type="PANTHER" id="PTHR40072">
    <property type="entry name" value="MOLYBDOPTERIN-GUANINE DINUCLEOTIDE BIOSYNTHESIS ADAPTER PROTEIN-RELATED"/>
    <property type="match status" value="1"/>
</dbReference>
<dbReference type="AlphaFoldDB" id="A0A165Y244"/>
<evidence type="ECO:0000259" key="1">
    <source>
        <dbReference type="Pfam" id="PF03205"/>
    </source>
</evidence>
<dbReference type="GO" id="GO:0005525">
    <property type="term" value="F:GTP binding"/>
    <property type="evidence" value="ECO:0007669"/>
    <property type="project" value="InterPro"/>
</dbReference>
<dbReference type="OrthoDB" id="9786803at2"/>
<organism evidence="2 3">
    <name type="scientific">Aeribacillus pallidus</name>
    <dbReference type="NCBI Taxonomy" id="33936"/>
    <lineage>
        <taxon>Bacteria</taxon>
        <taxon>Bacillati</taxon>
        <taxon>Bacillota</taxon>
        <taxon>Bacilli</taxon>
        <taxon>Bacillales</taxon>
        <taxon>Bacillaceae</taxon>
        <taxon>Aeribacillus</taxon>
    </lineage>
</organism>
<dbReference type="Pfam" id="PF03205">
    <property type="entry name" value="MobB"/>
    <property type="match status" value="1"/>
</dbReference>
<accession>A0A165Y244</accession>
<evidence type="ECO:0000313" key="2">
    <source>
        <dbReference type="EMBL" id="KZN96645.1"/>
    </source>
</evidence>
<dbReference type="CDD" id="cd03116">
    <property type="entry name" value="MobB"/>
    <property type="match status" value="1"/>
</dbReference>
<dbReference type="Gene3D" id="3.40.50.300">
    <property type="entry name" value="P-loop containing nucleotide triphosphate hydrolases"/>
    <property type="match status" value="1"/>
</dbReference>
<name>A0A165Y244_9BACI</name>
<dbReference type="STRING" id="33936.AZI98_07505"/>
<dbReference type="EMBL" id="LWBR01000017">
    <property type="protein sequence ID" value="KZN96645.1"/>
    <property type="molecule type" value="Genomic_DNA"/>
</dbReference>
<feature type="domain" description="Molybdopterin-guanine dinucleotide biosynthesis protein B (MobB)" evidence="1">
    <location>
        <begin position="5"/>
        <end position="134"/>
    </location>
</feature>
<dbReference type="InterPro" id="IPR027417">
    <property type="entry name" value="P-loop_NTPase"/>
</dbReference>